<feature type="transmembrane region" description="Helical" evidence="14">
    <location>
        <begin position="246"/>
        <end position="265"/>
    </location>
</feature>
<dbReference type="RefSeq" id="XP_031136122.1">
    <property type="nucleotide sequence ID" value="XM_031280262.2"/>
</dbReference>
<feature type="transmembrane region" description="Helical" evidence="14">
    <location>
        <begin position="204"/>
        <end position="225"/>
    </location>
</feature>
<dbReference type="Gene3D" id="1.20.1070.10">
    <property type="entry name" value="Rhodopsin 7-helix transmembrane proteins"/>
    <property type="match status" value="1"/>
</dbReference>
<keyword evidence="8 14" id="KW-0472">Membrane</keyword>
<keyword evidence="17" id="KW-1185">Reference proteome</keyword>
<evidence type="ECO:0000256" key="6">
    <source>
        <dbReference type="ARBA" id="ARBA00022989"/>
    </source>
</evidence>
<evidence type="ECO:0000256" key="12">
    <source>
        <dbReference type="ARBA" id="ARBA00023224"/>
    </source>
</evidence>
<dbReference type="Proteomes" id="UP000694568">
    <property type="component" value="Unplaced"/>
</dbReference>
<evidence type="ECO:0000256" key="4">
    <source>
        <dbReference type="ARBA" id="ARBA00022692"/>
    </source>
</evidence>
<keyword evidence="10 13" id="KW-0675">Receptor</keyword>
<reference evidence="16" key="2">
    <citation type="submission" date="2025-09" db="UniProtKB">
        <authorList>
            <consortium name="Ensembl"/>
        </authorList>
    </citation>
    <scope>IDENTIFICATION</scope>
</reference>
<evidence type="ECO:0000256" key="8">
    <source>
        <dbReference type="ARBA" id="ARBA00023136"/>
    </source>
</evidence>
<evidence type="ECO:0000256" key="1">
    <source>
        <dbReference type="ARBA" id="ARBA00004651"/>
    </source>
</evidence>
<feature type="transmembrane region" description="Helical" evidence="14">
    <location>
        <begin position="58"/>
        <end position="81"/>
    </location>
</feature>
<keyword evidence="12 13" id="KW-0807">Transducer</keyword>
<feature type="transmembrane region" description="Helical" evidence="14">
    <location>
        <begin position="102"/>
        <end position="125"/>
    </location>
</feature>
<dbReference type="GO" id="GO:0004984">
    <property type="term" value="F:olfactory receptor activity"/>
    <property type="evidence" value="ECO:0007669"/>
    <property type="project" value="InterPro"/>
</dbReference>
<dbReference type="FunFam" id="1.20.1070.10:FF:000024">
    <property type="entry name" value="Olfactory receptor"/>
    <property type="match status" value="1"/>
</dbReference>
<dbReference type="GO" id="GO:0005549">
    <property type="term" value="F:odorant binding"/>
    <property type="evidence" value="ECO:0007669"/>
    <property type="project" value="TreeGrafter"/>
</dbReference>
<dbReference type="GeneTree" id="ENSGT01030000234640"/>
<evidence type="ECO:0000313" key="16">
    <source>
        <dbReference type="Ensembl" id="ENSSLUP00000039139.1"/>
    </source>
</evidence>
<evidence type="ECO:0000256" key="10">
    <source>
        <dbReference type="ARBA" id="ARBA00023170"/>
    </source>
</evidence>
<feature type="transmembrane region" description="Helical" evidence="14">
    <location>
        <begin position="277"/>
        <end position="299"/>
    </location>
</feature>
<keyword evidence="2 14" id="KW-1003">Cell membrane</keyword>
<evidence type="ECO:0000256" key="5">
    <source>
        <dbReference type="ARBA" id="ARBA00022725"/>
    </source>
</evidence>
<gene>
    <name evidence="16" type="primary">LOC116036685</name>
</gene>
<feature type="transmembrane region" description="Helical" evidence="14">
    <location>
        <begin position="145"/>
        <end position="169"/>
    </location>
</feature>
<evidence type="ECO:0000256" key="9">
    <source>
        <dbReference type="ARBA" id="ARBA00023157"/>
    </source>
</evidence>
<dbReference type="PROSITE" id="PS50262">
    <property type="entry name" value="G_PROTEIN_RECEP_F1_2"/>
    <property type="match status" value="1"/>
</dbReference>
<evidence type="ECO:0000256" key="14">
    <source>
        <dbReference type="RuleBase" id="RU363047"/>
    </source>
</evidence>
<dbReference type="KEGG" id="sluc:116036685"/>
<dbReference type="Pfam" id="PF13853">
    <property type="entry name" value="7tm_4"/>
    <property type="match status" value="1"/>
</dbReference>
<organism evidence="16 17">
    <name type="scientific">Sander lucioperca</name>
    <name type="common">Pike-perch</name>
    <name type="synonym">Perca lucioperca</name>
    <dbReference type="NCBI Taxonomy" id="283035"/>
    <lineage>
        <taxon>Eukaryota</taxon>
        <taxon>Metazoa</taxon>
        <taxon>Chordata</taxon>
        <taxon>Craniata</taxon>
        <taxon>Vertebrata</taxon>
        <taxon>Euteleostomi</taxon>
        <taxon>Actinopterygii</taxon>
        <taxon>Neopterygii</taxon>
        <taxon>Teleostei</taxon>
        <taxon>Neoteleostei</taxon>
        <taxon>Acanthomorphata</taxon>
        <taxon>Eupercaria</taxon>
        <taxon>Perciformes</taxon>
        <taxon>Percoidei</taxon>
        <taxon>Percidae</taxon>
        <taxon>Luciopercinae</taxon>
        <taxon>Sander</taxon>
    </lineage>
</organism>
<evidence type="ECO:0000256" key="3">
    <source>
        <dbReference type="ARBA" id="ARBA00022606"/>
    </source>
</evidence>
<evidence type="ECO:0000256" key="11">
    <source>
        <dbReference type="ARBA" id="ARBA00023180"/>
    </source>
</evidence>
<keyword evidence="9" id="KW-1015">Disulfide bond</keyword>
<dbReference type="PANTHER" id="PTHR26451">
    <property type="entry name" value="G_PROTEIN_RECEP_F1_2 DOMAIN-CONTAINING PROTEIN"/>
    <property type="match status" value="1"/>
</dbReference>
<proteinExistence type="inferred from homology"/>
<reference evidence="16" key="1">
    <citation type="submission" date="2025-08" db="UniProtKB">
        <authorList>
            <consortium name="Ensembl"/>
        </authorList>
    </citation>
    <scope>IDENTIFICATION</scope>
</reference>
<evidence type="ECO:0000256" key="13">
    <source>
        <dbReference type="RuleBase" id="RU000688"/>
    </source>
</evidence>
<dbReference type="PANTHER" id="PTHR26451:SF860">
    <property type="entry name" value="ODORANT RECEPTOR-RELATED"/>
    <property type="match status" value="1"/>
</dbReference>
<keyword evidence="6 14" id="KW-1133">Transmembrane helix</keyword>
<dbReference type="GeneID" id="116036685"/>
<keyword evidence="4 13" id="KW-0812">Transmembrane</keyword>
<accession>A0A8C9ZEP7</accession>
<evidence type="ECO:0000256" key="2">
    <source>
        <dbReference type="ARBA" id="ARBA00022475"/>
    </source>
</evidence>
<evidence type="ECO:0000259" key="15">
    <source>
        <dbReference type="PROSITE" id="PS50262"/>
    </source>
</evidence>
<sequence length="318" mass="34297">MTSAELINVTSVTSLTLVGLAPLSDHSLFFFFVFLSVYLFVLSADSLVVYIICSQRSLWRPMFCFVAAVLLNSLAASAMVYPKLLSDLLAGGSSVRVSRSACLCQAFLLYSLGGSSFMLLSAMALDRYMSICRPLRYAALVSPAAVAVLLLLCWLLPATLVGGGVLLASRLPLCSMQLSRIYCDIYSFISLSCGGGAAQLSEVYGLICTTATVFLPAAFVLFSYGRILAICLQSSRSFSSKALHTCLPHLLVFLSYSISTAFEMLHRQLQARSDPAASLAASVVLVVVPTVLNPVIYGLKMKEVFGHVTRLLSCQTER</sequence>
<keyword evidence="11" id="KW-0325">Glycoprotein</keyword>
<comment type="subcellular location">
    <subcellularLocation>
        <location evidence="1 14">Cell membrane</location>
        <topology evidence="1 14">Multi-pass membrane protein</topology>
    </subcellularLocation>
</comment>
<keyword evidence="3 14" id="KW-0716">Sensory transduction</keyword>
<name>A0A8C9ZEP7_SANLU</name>
<dbReference type="OrthoDB" id="10017003at2759"/>
<evidence type="ECO:0000256" key="7">
    <source>
        <dbReference type="ARBA" id="ARBA00023040"/>
    </source>
</evidence>
<dbReference type="InterPro" id="IPR000725">
    <property type="entry name" value="Olfact_rcpt"/>
</dbReference>
<evidence type="ECO:0000313" key="17">
    <source>
        <dbReference type="Proteomes" id="UP000694568"/>
    </source>
</evidence>
<dbReference type="InterPro" id="IPR052921">
    <property type="entry name" value="GPCR1_Superfamily_Member"/>
</dbReference>
<feature type="transmembrane region" description="Helical" evidence="14">
    <location>
        <begin position="30"/>
        <end position="52"/>
    </location>
</feature>
<comment type="similarity">
    <text evidence="13">Belongs to the G-protein coupled receptor 1 family.</text>
</comment>
<keyword evidence="7 13" id="KW-0297">G-protein coupled receptor</keyword>
<dbReference type="GO" id="GO:0005886">
    <property type="term" value="C:plasma membrane"/>
    <property type="evidence" value="ECO:0007669"/>
    <property type="project" value="UniProtKB-SubCell"/>
</dbReference>
<dbReference type="PROSITE" id="PS00237">
    <property type="entry name" value="G_PROTEIN_RECEP_F1_1"/>
    <property type="match status" value="1"/>
</dbReference>
<dbReference type="SUPFAM" id="SSF81321">
    <property type="entry name" value="Family A G protein-coupled receptor-like"/>
    <property type="match status" value="1"/>
</dbReference>
<dbReference type="PRINTS" id="PR00245">
    <property type="entry name" value="OLFACTORYR"/>
</dbReference>
<dbReference type="InterPro" id="IPR017452">
    <property type="entry name" value="GPCR_Rhodpsn_7TM"/>
</dbReference>
<dbReference type="PRINTS" id="PR00237">
    <property type="entry name" value="GPCRRHODOPSN"/>
</dbReference>
<dbReference type="InterPro" id="IPR000276">
    <property type="entry name" value="GPCR_Rhodpsn"/>
</dbReference>
<feature type="domain" description="G-protein coupled receptors family 1 profile" evidence="15">
    <location>
        <begin position="44"/>
        <end position="297"/>
    </location>
</feature>
<dbReference type="AlphaFoldDB" id="A0A8C9ZEP7"/>
<dbReference type="GO" id="GO:0004930">
    <property type="term" value="F:G protein-coupled receptor activity"/>
    <property type="evidence" value="ECO:0007669"/>
    <property type="project" value="UniProtKB-KW"/>
</dbReference>
<dbReference type="Ensembl" id="ENSSLUT00000040415.1">
    <property type="protein sequence ID" value="ENSSLUP00000039139.1"/>
    <property type="gene ID" value="ENSSLUG00000017524.1"/>
</dbReference>
<keyword evidence="5 14" id="KW-0552">Olfaction</keyword>
<protein>
    <recommendedName>
        <fullName evidence="14">Olfactory receptor</fullName>
    </recommendedName>
</protein>